<evidence type="ECO:0000256" key="1">
    <source>
        <dbReference type="ARBA" id="ARBA00012528"/>
    </source>
</evidence>
<sequence>MNLPGIDLNMDAAALGQLLPYAAWVKDIHLRYRWVNRHWADMLDLPVRQIIGRSDAECMPPWLAEPMGRADCTTLARGEPYGNEVMVQLQDGRQRLWRMQRQAVLDTEGNLDGVAGFVIDATDDWRARRELKKLTLQSSGWWQSLKSHALVATLTPQGRYSYVSEHFCRLVGCPASGLLGENHATLGWIAVGVDFHHVLAMASQGNPVRFEFAGTRSNGQRFWAQSLVISLGTPVGDEPQFFEIVSDLGEVREVTQKLSAANAQLTAALNENVELIARLDHLARTDPLTHLLNRRSFLERAAQEQARSARLQQPLSVLALDIDHFKQVNDAFGHAAGDQVLERLAEVCRETCRIIDIVARMGGEEFSILLPGTGPEQAQVLAERLRLALAQQTVVLPDQQRISFTISIGVTGWGAHELLQPVLERADQALYQAKSGGRNRVISL</sequence>
<dbReference type="InterPro" id="IPR000014">
    <property type="entry name" value="PAS"/>
</dbReference>
<dbReference type="InterPro" id="IPR050469">
    <property type="entry name" value="Diguanylate_Cyclase"/>
</dbReference>
<protein>
    <recommendedName>
        <fullName evidence="1">diguanylate cyclase</fullName>
        <ecNumber evidence="1">2.7.7.65</ecNumber>
    </recommendedName>
</protein>
<dbReference type="CDD" id="cd00130">
    <property type="entry name" value="PAS"/>
    <property type="match status" value="1"/>
</dbReference>
<evidence type="ECO:0000259" key="4">
    <source>
        <dbReference type="PROSITE" id="PS50113"/>
    </source>
</evidence>
<dbReference type="SUPFAM" id="SSF55785">
    <property type="entry name" value="PYP-like sensor domain (PAS domain)"/>
    <property type="match status" value="2"/>
</dbReference>
<evidence type="ECO:0000313" key="7">
    <source>
        <dbReference type="Proteomes" id="UP000192761"/>
    </source>
</evidence>
<name>A0A1W1XP32_9NEIS</name>
<dbReference type="PANTHER" id="PTHR45138">
    <property type="entry name" value="REGULATORY COMPONENTS OF SENSORY TRANSDUCTION SYSTEM"/>
    <property type="match status" value="1"/>
</dbReference>
<comment type="catalytic activity">
    <reaction evidence="2">
        <text>2 GTP = 3',3'-c-di-GMP + 2 diphosphate</text>
        <dbReference type="Rhea" id="RHEA:24898"/>
        <dbReference type="ChEBI" id="CHEBI:33019"/>
        <dbReference type="ChEBI" id="CHEBI:37565"/>
        <dbReference type="ChEBI" id="CHEBI:58805"/>
        <dbReference type="EC" id="2.7.7.65"/>
    </reaction>
</comment>
<organism evidence="6 7">
    <name type="scientific">Andreprevotia lacus DSM 23236</name>
    <dbReference type="NCBI Taxonomy" id="1121001"/>
    <lineage>
        <taxon>Bacteria</taxon>
        <taxon>Pseudomonadati</taxon>
        <taxon>Pseudomonadota</taxon>
        <taxon>Betaproteobacteria</taxon>
        <taxon>Neisseriales</taxon>
        <taxon>Chitinibacteraceae</taxon>
        <taxon>Andreprevotia</taxon>
    </lineage>
</organism>
<dbReference type="FunFam" id="3.30.70.270:FF:000001">
    <property type="entry name" value="Diguanylate cyclase domain protein"/>
    <property type="match status" value="1"/>
</dbReference>
<dbReference type="Gene3D" id="3.30.70.270">
    <property type="match status" value="1"/>
</dbReference>
<dbReference type="SMART" id="SM00267">
    <property type="entry name" value="GGDEF"/>
    <property type="match status" value="1"/>
</dbReference>
<dbReference type="InterPro" id="IPR000700">
    <property type="entry name" value="PAS-assoc_C"/>
</dbReference>
<dbReference type="InterPro" id="IPR035965">
    <property type="entry name" value="PAS-like_dom_sf"/>
</dbReference>
<evidence type="ECO:0000256" key="3">
    <source>
        <dbReference type="SAM" id="Coils"/>
    </source>
</evidence>
<dbReference type="PROSITE" id="PS50113">
    <property type="entry name" value="PAC"/>
    <property type="match status" value="1"/>
</dbReference>
<feature type="domain" description="GGDEF" evidence="5">
    <location>
        <begin position="313"/>
        <end position="444"/>
    </location>
</feature>
<evidence type="ECO:0000259" key="5">
    <source>
        <dbReference type="PROSITE" id="PS50887"/>
    </source>
</evidence>
<dbReference type="InterPro" id="IPR043128">
    <property type="entry name" value="Rev_trsase/Diguanyl_cyclase"/>
</dbReference>
<gene>
    <name evidence="6" type="ORF">SAMN02745857_02268</name>
</gene>
<dbReference type="Proteomes" id="UP000192761">
    <property type="component" value="Unassembled WGS sequence"/>
</dbReference>
<dbReference type="Pfam" id="PF00990">
    <property type="entry name" value="GGDEF"/>
    <property type="match status" value="1"/>
</dbReference>
<dbReference type="NCBIfam" id="TIGR00254">
    <property type="entry name" value="GGDEF"/>
    <property type="match status" value="1"/>
</dbReference>
<dbReference type="PANTHER" id="PTHR45138:SF9">
    <property type="entry name" value="DIGUANYLATE CYCLASE DGCM-RELATED"/>
    <property type="match status" value="1"/>
</dbReference>
<dbReference type="InterPro" id="IPR029787">
    <property type="entry name" value="Nucleotide_cyclase"/>
</dbReference>
<dbReference type="GO" id="GO:0005886">
    <property type="term" value="C:plasma membrane"/>
    <property type="evidence" value="ECO:0007669"/>
    <property type="project" value="TreeGrafter"/>
</dbReference>
<dbReference type="Gene3D" id="3.30.450.20">
    <property type="entry name" value="PAS domain"/>
    <property type="match status" value="2"/>
</dbReference>
<dbReference type="GO" id="GO:1902201">
    <property type="term" value="P:negative regulation of bacterial-type flagellum-dependent cell motility"/>
    <property type="evidence" value="ECO:0007669"/>
    <property type="project" value="TreeGrafter"/>
</dbReference>
<keyword evidence="7" id="KW-1185">Reference proteome</keyword>
<reference evidence="6 7" key="1">
    <citation type="submission" date="2017-04" db="EMBL/GenBank/DDBJ databases">
        <authorList>
            <person name="Afonso C.L."/>
            <person name="Miller P.J."/>
            <person name="Scott M.A."/>
            <person name="Spackman E."/>
            <person name="Goraichik I."/>
            <person name="Dimitrov K.M."/>
            <person name="Suarez D.L."/>
            <person name="Swayne D.E."/>
        </authorList>
    </citation>
    <scope>NUCLEOTIDE SEQUENCE [LARGE SCALE GENOMIC DNA]</scope>
    <source>
        <strain evidence="6 7">DSM 23236</strain>
    </source>
</reference>
<dbReference type="CDD" id="cd01949">
    <property type="entry name" value="GGDEF"/>
    <property type="match status" value="1"/>
</dbReference>
<dbReference type="AlphaFoldDB" id="A0A1W1XP32"/>
<dbReference type="STRING" id="1121001.SAMN02745857_02268"/>
<dbReference type="Pfam" id="PF13426">
    <property type="entry name" value="PAS_9"/>
    <property type="match status" value="1"/>
</dbReference>
<dbReference type="RefSeq" id="WP_084090921.1">
    <property type="nucleotide sequence ID" value="NZ_FWXD01000012.1"/>
</dbReference>
<evidence type="ECO:0000256" key="2">
    <source>
        <dbReference type="ARBA" id="ARBA00034247"/>
    </source>
</evidence>
<dbReference type="InterPro" id="IPR013656">
    <property type="entry name" value="PAS_4"/>
</dbReference>
<dbReference type="GO" id="GO:0052621">
    <property type="term" value="F:diguanylate cyclase activity"/>
    <property type="evidence" value="ECO:0007669"/>
    <property type="project" value="UniProtKB-EC"/>
</dbReference>
<dbReference type="EC" id="2.7.7.65" evidence="1"/>
<dbReference type="GO" id="GO:0043709">
    <property type="term" value="P:cell adhesion involved in single-species biofilm formation"/>
    <property type="evidence" value="ECO:0007669"/>
    <property type="project" value="TreeGrafter"/>
</dbReference>
<accession>A0A1W1XP32</accession>
<dbReference type="SUPFAM" id="SSF55073">
    <property type="entry name" value="Nucleotide cyclase"/>
    <property type="match status" value="1"/>
</dbReference>
<dbReference type="PROSITE" id="PS50887">
    <property type="entry name" value="GGDEF"/>
    <property type="match status" value="1"/>
</dbReference>
<feature type="domain" description="PAC" evidence="4">
    <location>
        <begin position="81"/>
        <end position="133"/>
    </location>
</feature>
<keyword evidence="3" id="KW-0175">Coiled coil</keyword>
<dbReference type="NCBIfam" id="TIGR00229">
    <property type="entry name" value="sensory_box"/>
    <property type="match status" value="1"/>
</dbReference>
<evidence type="ECO:0000313" key="6">
    <source>
        <dbReference type="EMBL" id="SMC25750.1"/>
    </source>
</evidence>
<dbReference type="Pfam" id="PF08448">
    <property type="entry name" value="PAS_4"/>
    <property type="match status" value="1"/>
</dbReference>
<dbReference type="OrthoDB" id="9813903at2"/>
<dbReference type="EMBL" id="FWXD01000012">
    <property type="protein sequence ID" value="SMC25750.1"/>
    <property type="molecule type" value="Genomic_DNA"/>
</dbReference>
<proteinExistence type="predicted"/>
<dbReference type="InterPro" id="IPR000160">
    <property type="entry name" value="GGDEF_dom"/>
</dbReference>
<feature type="coiled-coil region" evidence="3">
    <location>
        <begin position="251"/>
        <end position="278"/>
    </location>
</feature>